<dbReference type="EMBL" id="AP018712">
    <property type="protein sequence ID" value="BBE30316.1"/>
    <property type="molecule type" value="Genomic_DNA"/>
</dbReference>
<sequence length="355" mass="40130">MLRWAIIGCGRIATKKHTEAIINNKENIELVAVADIIEERAETLANIIKDAGLKKPEIYTDYNEILKRKDIDGVSITTESGKHYEIAMKAMNNEKHVLTEKPMALSTKHMDEMIKLSKEKNLKLGVCFQNRFNPPVQELRKKIENGDFGELFHGQISIRWNRNKDYYEQAKWRGTWEMDGGTLMNQCTHGIDLLIWTFGGEIESITGRIENFNHDYNEAEDFGSAIVKFKNGGVGIIEGTANVYPKNLNETLSVFGEKGSVVIGGLAVNKIETWKFENEDGHPYQSLPDPDTVYGAGHIPLYKDFIEAINENRKPYVSGEDGKKAVEAVLAIYKSSKTGKTINFPFEFSSIEMKK</sequence>
<dbReference type="FunCoup" id="A0A7G1G4Z0">
    <property type="interactions" value="311"/>
</dbReference>
<reference evidence="3 4" key="1">
    <citation type="submission" date="2018-06" db="EMBL/GenBank/DDBJ databases">
        <title>Genome sequencing of Oceanotoga sp. sy52.</title>
        <authorList>
            <person name="Mori K."/>
        </authorList>
    </citation>
    <scope>NUCLEOTIDE SEQUENCE [LARGE SCALE GENOMIC DNA]</scope>
    <source>
        <strain evidence="4">sy52</strain>
    </source>
</reference>
<evidence type="ECO:0000313" key="3">
    <source>
        <dbReference type="EMBL" id="BBE30316.1"/>
    </source>
</evidence>
<proteinExistence type="predicted"/>
<dbReference type="RefSeq" id="WP_190615428.1">
    <property type="nucleotide sequence ID" value="NZ_AP018712.1"/>
</dbReference>
<dbReference type="InterPro" id="IPR055170">
    <property type="entry name" value="GFO_IDH_MocA-like_dom"/>
</dbReference>
<dbReference type="SUPFAM" id="SSF55347">
    <property type="entry name" value="Glyceraldehyde-3-phosphate dehydrogenase-like, C-terminal domain"/>
    <property type="match status" value="1"/>
</dbReference>
<dbReference type="Gene3D" id="3.30.360.10">
    <property type="entry name" value="Dihydrodipicolinate Reductase, domain 2"/>
    <property type="match status" value="1"/>
</dbReference>
<evidence type="ECO:0000259" key="2">
    <source>
        <dbReference type="Pfam" id="PF22725"/>
    </source>
</evidence>
<dbReference type="AlphaFoldDB" id="A0A7G1G4Z0"/>
<dbReference type="Pfam" id="PF22725">
    <property type="entry name" value="GFO_IDH_MocA_C3"/>
    <property type="match status" value="1"/>
</dbReference>
<accession>A0A7G1G4Z0</accession>
<name>A0A7G1G4Z0_9BACT</name>
<dbReference type="KEGG" id="ocy:OSSY52_04570"/>
<evidence type="ECO:0000259" key="1">
    <source>
        <dbReference type="Pfam" id="PF01408"/>
    </source>
</evidence>
<organism evidence="3 4">
    <name type="scientific">Tepiditoga spiralis</name>
    <dbReference type="NCBI Taxonomy" id="2108365"/>
    <lineage>
        <taxon>Bacteria</taxon>
        <taxon>Thermotogati</taxon>
        <taxon>Thermotogota</taxon>
        <taxon>Thermotogae</taxon>
        <taxon>Petrotogales</taxon>
        <taxon>Petrotogaceae</taxon>
        <taxon>Tepiditoga</taxon>
    </lineage>
</organism>
<dbReference type="Gene3D" id="3.40.50.720">
    <property type="entry name" value="NAD(P)-binding Rossmann-like Domain"/>
    <property type="match status" value="1"/>
</dbReference>
<dbReference type="Proteomes" id="UP000516361">
    <property type="component" value="Chromosome"/>
</dbReference>
<dbReference type="InterPro" id="IPR000683">
    <property type="entry name" value="Gfo/Idh/MocA-like_OxRdtase_N"/>
</dbReference>
<feature type="domain" description="GFO/IDH/MocA-like oxidoreductase" evidence="2">
    <location>
        <begin position="136"/>
        <end position="261"/>
    </location>
</feature>
<evidence type="ECO:0000313" key="4">
    <source>
        <dbReference type="Proteomes" id="UP000516361"/>
    </source>
</evidence>
<feature type="domain" description="Gfo/Idh/MocA-like oxidoreductase N-terminal" evidence="1">
    <location>
        <begin position="2"/>
        <end position="126"/>
    </location>
</feature>
<dbReference type="InterPro" id="IPR036291">
    <property type="entry name" value="NAD(P)-bd_dom_sf"/>
</dbReference>
<dbReference type="PANTHER" id="PTHR43249:SF1">
    <property type="entry name" value="D-GLUCOSIDE 3-DEHYDROGENASE"/>
    <property type="match status" value="1"/>
</dbReference>
<dbReference type="InterPro" id="IPR052515">
    <property type="entry name" value="Gfo/Idh/MocA_Oxidoreductase"/>
</dbReference>
<dbReference type="Pfam" id="PF01408">
    <property type="entry name" value="GFO_IDH_MocA"/>
    <property type="match status" value="1"/>
</dbReference>
<gene>
    <name evidence="3" type="ORF">OSSY52_04570</name>
</gene>
<dbReference type="GO" id="GO:0000166">
    <property type="term" value="F:nucleotide binding"/>
    <property type="evidence" value="ECO:0007669"/>
    <property type="project" value="InterPro"/>
</dbReference>
<dbReference type="InParanoid" id="A0A7G1G4Z0"/>
<keyword evidence="4" id="KW-1185">Reference proteome</keyword>
<dbReference type="SUPFAM" id="SSF51735">
    <property type="entry name" value="NAD(P)-binding Rossmann-fold domains"/>
    <property type="match status" value="1"/>
</dbReference>
<dbReference type="PANTHER" id="PTHR43249">
    <property type="entry name" value="UDP-N-ACETYL-2-AMINO-2-DEOXY-D-GLUCURONATE OXIDASE"/>
    <property type="match status" value="1"/>
</dbReference>
<protein>
    <submittedName>
        <fullName evidence="3">Oxidoreductase</fullName>
    </submittedName>
</protein>